<evidence type="ECO:0000313" key="1">
    <source>
        <dbReference type="Proteomes" id="UP000095286"/>
    </source>
</evidence>
<evidence type="ECO:0000313" key="2">
    <source>
        <dbReference type="WBParaSite" id="RSKR_0000339700.1"/>
    </source>
</evidence>
<dbReference type="WBParaSite" id="RSKR_0000339700.1">
    <property type="protein sequence ID" value="RSKR_0000339700.1"/>
    <property type="gene ID" value="RSKR_0000339700"/>
</dbReference>
<name>A0AC35TRN8_9BILA</name>
<proteinExistence type="predicted"/>
<protein>
    <submittedName>
        <fullName evidence="2">ATP synthase subunit epsilon, mitochondrial</fullName>
    </submittedName>
</protein>
<reference evidence="2" key="1">
    <citation type="submission" date="2016-11" db="UniProtKB">
        <authorList>
            <consortium name="WormBaseParasite"/>
        </authorList>
    </citation>
    <scope>IDENTIFICATION</scope>
    <source>
        <strain evidence="2">KR3021</strain>
    </source>
</reference>
<dbReference type="Proteomes" id="UP000095286">
    <property type="component" value="Unplaced"/>
</dbReference>
<organism evidence="1 2">
    <name type="scientific">Rhabditophanes sp. KR3021</name>
    <dbReference type="NCBI Taxonomy" id="114890"/>
    <lineage>
        <taxon>Eukaryota</taxon>
        <taxon>Metazoa</taxon>
        <taxon>Ecdysozoa</taxon>
        <taxon>Nematoda</taxon>
        <taxon>Chromadorea</taxon>
        <taxon>Rhabditida</taxon>
        <taxon>Tylenchina</taxon>
        <taxon>Panagrolaimomorpha</taxon>
        <taxon>Strongyloidoidea</taxon>
        <taxon>Alloionematidae</taxon>
        <taxon>Rhabditophanes</taxon>
    </lineage>
</organism>
<sequence length="72" mass="8014">MTQTDQNKFSLPAQNFIMNWRSAGLTYVNYSRIAAKTLRSCTKTVAGARVAQPQASSTLKMYKWANGKIVKA</sequence>
<accession>A0AC35TRN8</accession>